<comment type="similarity">
    <text evidence="1 8">Belongs to the SOS response-associated peptidase family.</text>
</comment>
<keyword evidence="5" id="KW-0190">Covalent protein-DNA linkage</keyword>
<dbReference type="GO" id="GO:0016829">
    <property type="term" value="F:lyase activity"/>
    <property type="evidence" value="ECO:0007669"/>
    <property type="project" value="UniProtKB-KW"/>
</dbReference>
<keyword evidence="3" id="KW-0227">DNA damage</keyword>
<dbReference type="GO" id="GO:0006508">
    <property type="term" value="P:proteolysis"/>
    <property type="evidence" value="ECO:0007669"/>
    <property type="project" value="UniProtKB-KW"/>
</dbReference>
<dbReference type="InterPro" id="IPR036590">
    <property type="entry name" value="SRAP-like"/>
</dbReference>
<reference evidence="9 10" key="1">
    <citation type="submission" date="2017-09" db="EMBL/GenBank/DDBJ databases">
        <authorList>
            <person name="Ehlers B."/>
            <person name="Leendertz F.H."/>
        </authorList>
    </citation>
    <scope>NUCLEOTIDE SEQUENCE [LARGE SCALE GENOMIC DNA]</scope>
    <source>
        <strain evidence="9 10">DSM 18289</strain>
    </source>
</reference>
<evidence type="ECO:0000256" key="2">
    <source>
        <dbReference type="ARBA" id="ARBA00022670"/>
    </source>
</evidence>
<proteinExistence type="inferred from homology"/>
<dbReference type="Gene3D" id="3.90.1680.10">
    <property type="entry name" value="SOS response associated peptidase-like"/>
    <property type="match status" value="1"/>
</dbReference>
<keyword evidence="4 8" id="KW-0378">Hydrolase</keyword>
<evidence type="ECO:0000313" key="10">
    <source>
        <dbReference type="Proteomes" id="UP000219439"/>
    </source>
</evidence>
<dbReference type="GO" id="GO:0003697">
    <property type="term" value="F:single-stranded DNA binding"/>
    <property type="evidence" value="ECO:0007669"/>
    <property type="project" value="InterPro"/>
</dbReference>
<dbReference type="GO" id="GO:0106300">
    <property type="term" value="P:protein-DNA covalent cross-linking repair"/>
    <property type="evidence" value="ECO:0007669"/>
    <property type="project" value="InterPro"/>
</dbReference>
<evidence type="ECO:0000256" key="1">
    <source>
        <dbReference type="ARBA" id="ARBA00008136"/>
    </source>
</evidence>
<dbReference type="EC" id="3.4.-.-" evidence="8"/>
<dbReference type="Proteomes" id="UP000219439">
    <property type="component" value="Unassembled WGS sequence"/>
</dbReference>
<gene>
    <name evidence="9" type="ORF">SAMN06265368_0250</name>
</gene>
<evidence type="ECO:0000313" key="9">
    <source>
        <dbReference type="EMBL" id="SNZ05964.1"/>
    </source>
</evidence>
<evidence type="ECO:0000256" key="6">
    <source>
        <dbReference type="ARBA" id="ARBA00023125"/>
    </source>
</evidence>
<dbReference type="AlphaFoldDB" id="A0A285N8Y6"/>
<keyword evidence="7" id="KW-0456">Lyase</keyword>
<dbReference type="Pfam" id="PF02586">
    <property type="entry name" value="SRAP"/>
    <property type="match status" value="1"/>
</dbReference>
<protein>
    <recommendedName>
        <fullName evidence="8">Abasic site processing protein</fullName>
        <ecNumber evidence="8">3.4.-.-</ecNumber>
    </recommendedName>
</protein>
<accession>A0A285N8Y6</accession>
<keyword evidence="10" id="KW-1185">Reference proteome</keyword>
<organism evidence="9 10">
    <name type="scientific">Cohaesibacter gelatinilyticus</name>
    <dbReference type="NCBI Taxonomy" id="372072"/>
    <lineage>
        <taxon>Bacteria</taxon>
        <taxon>Pseudomonadati</taxon>
        <taxon>Pseudomonadota</taxon>
        <taxon>Alphaproteobacteria</taxon>
        <taxon>Hyphomicrobiales</taxon>
        <taxon>Cohaesibacteraceae</taxon>
    </lineage>
</organism>
<dbReference type="EMBL" id="OBEL01000001">
    <property type="protein sequence ID" value="SNZ05964.1"/>
    <property type="molecule type" value="Genomic_DNA"/>
</dbReference>
<dbReference type="SUPFAM" id="SSF143081">
    <property type="entry name" value="BB1717-like"/>
    <property type="match status" value="1"/>
</dbReference>
<evidence type="ECO:0000256" key="5">
    <source>
        <dbReference type="ARBA" id="ARBA00023124"/>
    </source>
</evidence>
<dbReference type="GO" id="GO:0008233">
    <property type="term" value="F:peptidase activity"/>
    <property type="evidence" value="ECO:0007669"/>
    <property type="project" value="UniProtKB-KW"/>
</dbReference>
<sequence length="247" mass="27912">MCGRFVVALDREDLLAFFGVNGELPGLHDMPPRYNIAPTQPILTILGNDTRRQAALMRWSFMPDWVKDPSSFSLINNARAETAATKPSFRNALRYRRCLIPASGFYEWNRKAEAKQPYYMTTTTGEPIAIAGIWETWMGPNGEEQDGVAVLTIASNQTMSQVHHRMPVMLEQVDFSRWLDTSSGRADEITPLLKAQREDYLSITPVAKDVNKVTNDHSKLLDRAEIDKDASTNDCQQETASKQLKLF</sequence>
<keyword evidence="2 8" id="KW-0645">Protease</keyword>
<evidence type="ECO:0000256" key="7">
    <source>
        <dbReference type="ARBA" id="ARBA00023239"/>
    </source>
</evidence>
<dbReference type="PANTHER" id="PTHR13604:SF0">
    <property type="entry name" value="ABASIC SITE PROCESSING PROTEIN HMCES"/>
    <property type="match status" value="1"/>
</dbReference>
<keyword evidence="6" id="KW-0238">DNA-binding</keyword>
<dbReference type="OrthoDB" id="9782620at2"/>
<evidence type="ECO:0000256" key="8">
    <source>
        <dbReference type="RuleBase" id="RU364100"/>
    </source>
</evidence>
<evidence type="ECO:0000256" key="4">
    <source>
        <dbReference type="ARBA" id="ARBA00022801"/>
    </source>
</evidence>
<dbReference type="PANTHER" id="PTHR13604">
    <property type="entry name" value="DC12-RELATED"/>
    <property type="match status" value="1"/>
</dbReference>
<evidence type="ECO:0000256" key="3">
    <source>
        <dbReference type="ARBA" id="ARBA00022763"/>
    </source>
</evidence>
<dbReference type="InterPro" id="IPR003738">
    <property type="entry name" value="SRAP"/>
</dbReference>
<name>A0A285N8Y6_9HYPH</name>
<dbReference type="RefSeq" id="WP_097151595.1">
    <property type="nucleotide sequence ID" value="NZ_OBEL01000001.1"/>
</dbReference>